<evidence type="ECO:0000313" key="1">
    <source>
        <dbReference type="EMBL" id="KAH8034331.1"/>
    </source>
</evidence>
<keyword evidence="2" id="KW-1185">Reference proteome</keyword>
<evidence type="ECO:0000313" key="2">
    <source>
        <dbReference type="Proteomes" id="UP000821866"/>
    </source>
</evidence>
<reference evidence="1" key="2">
    <citation type="submission" date="2021-09" db="EMBL/GenBank/DDBJ databases">
        <authorList>
            <person name="Jia N."/>
            <person name="Wang J."/>
            <person name="Shi W."/>
            <person name="Du L."/>
            <person name="Sun Y."/>
            <person name="Zhan W."/>
            <person name="Jiang J."/>
            <person name="Wang Q."/>
            <person name="Zhang B."/>
            <person name="Ji P."/>
            <person name="Sakyi L.B."/>
            <person name="Cui X."/>
            <person name="Yuan T."/>
            <person name="Jiang B."/>
            <person name="Yang W."/>
            <person name="Lam T.T.-Y."/>
            <person name="Chang Q."/>
            <person name="Ding S."/>
            <person name="Wang X."/>
            <person name="Zhu J."/>
            <person name="Ruan X."/>
            <person name="Zhao L."/>
            <person name="Wei J."/>
            <person name="Que T."/>
            <person name="Du C."/>
            <person name="Cheng J."/>
            <person name="Dai P."/>
            <person name="Han X."/>
            <person name="Huang E."/>
            <person name="Gao Y."/>
            <person name="Liu J."/>
            <person name="Shao H."/>
            <person name="Ye R."/>
            <person name="Li L."/>
            <person name="Wei W."/>
            <person name="Wang X."/>
            <person name="Wang C."/>
            <person name="Huo Q."/>
            <person name="Li W."/>
            <person name="Guo W."/>
            <person name="Chen H."/>
            <person name="Chen S."/>
            <person name="Zhou L."/>
            <person name="Zhou L."/>
            <person name="Ni X."/>
            <person name="Tian J."/>
            <person name="Zhou Y."/>
            <person name="Sheng Y."/>
            <person name="Liu T."/>
            <person name="Pan Y."/>
            <person name="Xia L."/>
            <person name="Li J."/>
            <person name="Zhao F."/>
            <person name="Cao W."/>
        </authorList>
    </citation>
    <scope>NUCLEOTIDE SEQUENCE</scope>
    <source>
        <strain evidence="1">Rmic-2018</strain>
        <tissue evidence="1">Larvae</tissue>
    </source>
</reference>
<comment type="caution">
    <text evidence="1">The sequence shown here is derived from an EMBL/GenBank/DDBJ whole genome shotgun (WGS) entry which is preliminary data.</text>
</comment>
<dbReference type="Proteomes" id="UP000821866">
    <property type="component" value="Chromosome 2"/>
</dbReference>
<name>A0A9J6EIR0_RHIMP</name>
<protein>
    <recommendedName>
        <fullName evidence="3">Tick transposon</fullName>
    </recommendedName>
</protein>
<dbReference type="EMBL" id="JABSTU010000004">
    <property type="protein sequence ID" value="KAH8034331.1"/>
    <property type="molecule type" value="Genomic_DNA"/>
</dbReference>
<evidence type="ECO:0008006" key="3">
    <source>
        <dbReference type="Google" id="ProtNLM"/>
    </source>
</evidence>
<dbReference type="AlphaFoldDB" id="A0A9J6EIR0"/>
<gene>
    <name evidence="1" type="ORF">HPB51_023335</name>
</gene>
<organism evidence="1 2">
    <name type="scientific">Rhipicephalus microplus</name>
    <name type="common">Cattle tick</name>
    <name type="synonym">Boophilus microplus</name>
    <dbReference type="NCBI Taxonomy" id="6941"/>
    <lineage>
        <taxon>Eukaryota</taxon>
        <taxon>Metazoa</taxon>
        <taxon>Ecdysozoa</taxon>
        <taxon>Arthropoda</taxon>
        <taxon>Chelicerata</taxon>
        <taxon>Arachnida</taxon>
        <taxon>Acari</taxon>
        <taxon>Parasitiformes</taxon>
        <taxon>Ixodida</taxon>
        <taxon>Ixodoidea</taxon>
        <taxon>Ixodidae</taxon>
        <taxon>Rhipicephalinae</taxon>
        <taxon>Rhipicephalus</taxon>
        <taxon>Boophilus</taxon>
    </lineage>
</organism>
<sequence length="192" mass="21502">MHKSLKYSYFAGKVNQRLDRLLLVLFSFKADKLFSRAIALVKGKGDHRKTALFKKCKAGLEILPLNIVKVRHGQWKVESQSKTGSHYAVERTEVICTGSISPLTEEKIKESFIFKCCAKIPALWTRRAGNRGSLLVRLQKTYPRAASAAPSTCVTRIQCCNPPAKRNSLEFGHSGSPRFIGFCVLKATNKIF</sequence>
<proteinExistence type="predicted"/>
<accession>A0A9J6EIR0</accession>
<reference evidence="1" key="1">
    <citation type="journal article" date="2020" name="Cell">
        <title>Large-Scale Comparative Analyses of Tick Genomes Elucidate Their Genetic Diversity and Vector Capacities.</title>
        <authorList>
            <consortium name="Tick Genome and Microbiome Consortium (TIGMIC)"/>
            <person name="Jia N."/>
            <person name="Wang J."/>
            <person name="Shi W."/>
            <person name="Du L."/>
            <person name="Sun Y."/>
            <person name="Zhan W."/>
            <person name="Jiang J.F."/>
            <person name="Wang Q."/>
            <person name="Zhang B."/>
            <person name="Ji P."/>
            <person name="Bell-Sakyi L."/>
            <person name="Cui X.M."/>
            <person name="Yuan T.T."/>
            <person name="Jiang B.G."/>
            <person name="Yang W.F."/>
            <person name="Lam T.T."/>
            <person name="Chang Q.C."/>
            <person name="Ding S.J."/>
            <person name="Wang X.J."/>
            <person name="Zhu J.G."/>
            <person name="Ruan X.D."/>
            <person name="Zhao L."/>
            <person name="Wei J.T."/>
            <person name="Ye R.Z."/>
            <person name="Que T.C."/>
            <person name="Du C.H."/>
            <person name="Zhou Y.H."/>
            <person name="Cheng J.X."/>
            <person name="Dai P.F."/>
            <person name="Guo W.B."/>
            <person name="Han X.H."/>
            <person name="Huang E.J."/>
            <person name="Li L.F."/>
            <person name="Wei W."/>
            <person name="Gao Y.C."/>
            <person name="Liu J.Z."/>
            <person name="Shao H.Z."/>
            <person name="Wang X."/>
            <person name="Wang C.C."/>
            <person name="Yang T.C."/>
            <person name="Huo Q.B."/>
            <person name="Li W."/>
            <person name="Chen H.Y."/>
            <person name="Chen S.E."/>
            <person name="Zhou L.G."/>
            <person name="Ni X.B."/>
            <person name="Tian J.H."/>
            <person name="Sheng Y."/>
            <person name="Liu T."/>
            <person name="Pan Y.S."/>
            <person name="Xia L.Y."/>
            <person name="Li J."/>
            <person name="Zhao F."/>
            <person name="Cao W.C."/>
        </authorList>
    </citation>
    <scope>NUCLEOTIDE SEQUENCE</scope>
    <source>
        <strain evidence="1">Rmic-2018</strain>
    </source>
</reference>